<feature type="region of interest" description="Disordered" evidence="1">
    <location>
        <begin position="39"/>
        <end position="70"/>
    </location>
</feature>
<evidence type="ECO:0000256" key="1">
    <source>
        <dbReference type="SAM" id="MobiDB-lite"/>
    </source>
</evidence>
<name>A0A1L3SYC6_9HYPH</name>
<dbReference type="PROSITE" id="PS51257">
    <property type="entry name" value="PROKAR_LIPOPROTEIN"/>
    <property type="match status" value="1"/>
</dbReference>
<gene>
    <name evidence="3" type="ORF">BSQ44_03620</name>
</gene>
<dbReference type="AlphaFoldDB" id="A0A1L3SYC6"/>
<dbReference type="RefSeq" id="WP_072607836.1">
    <property type="nucleotide sequence ID" value="NZ_CP018171.1"/>
</dbReference>
<protein>
    <recommendedName>
        <fullName evidence="5">Argininosuccinate lyase</fullName>
    </recommendedName>
</protein>
<dbReference type="Proteomes" id="UP000182840">
    <property type="component" value="Chromosome"/>
</dbReference>
<organism evidence="3 4">
    <name type="scientific">Aquibium oceanicum</name>
    <dbReference type="NCBI Taxonomy" id="1670800"/>
    <lineage>
        <taxon>Bacteria</taxon>
        <taxon>Pseudomonadati</taxon>
        <taxon>Pseudomonadota</taxon>
        <taxon>Alphaproteobacteria</taxon>
        <taxon>Hyphomicrobiales</taxon>
        <taxon>Phyllobacteriaceae</taxon>
        <taxon>Aquibium</taxon>
    </lineage>
</organism>
<dbReference type="KEGG" id="meso:BSQ44_03620"/>
<proteinExistence type="predicted"/>
<sequence>MSFRKIASMLILCAVGFSVLAGCGRRNAPITPYEAALQERREAQEAGEALPPEPAPPKEDRRFLLDPLID</sequence>
<feature type="chain" id="PRO_5013335471" description="Argininosuccinate lyase" evidence="2">
    <location>
        <begin position="22"/>
        <end position="70"/>
    </location>
</feature>
<feature type="signal peptide" evidence="2">
    <location>
        <begin position="1"/>
        <end position="21"/>
    </location>
</feature>
<keyword evidence="2" id="KW-0732">Signal</keyword>
<evidence type="ECO:0000256" key="2">
    <source>
        <dbReference type="SAM" id="SignalP"/>
    </source>
</evidence>
<dbReference type="EMBL" id="CP018171">
    <property type="protein sequence ID" value="APH74380.1"/>
    <property type="molecule type" value="Genomic_DNA"/>
</dbReference>
<accession>A0A1L3SYC6</accession>
<reference evidence="4" key="1">
    <citation type="submission" date="2016-11" db="EMBL/GenBank/DDBJ databases">
        <title>Mesorhizobium oceanicum sp. nov., isolated from deep seawater in South China Sea.</title>
        <authorList>
            <person name="Fu G.-Y."/>
        </authorList>
    </citation>
    <scope>NUCLEOTIDE SEQUENCE [LARGE SCALE GENOMIC DNA]</scope>
    <source>
        <strain evidence="4">B7</strain>
    </source>
</reference>
<evidence type="ECO:0000313" key="3">
    <source>
        <dbReference type="EMBL" id="APH74380.1"/>
    </source>
</evidence>
<evidence type="ECO:0000313" key="4">
    <source>
        <dbReference type="Proteomes" id="UP000182840"/>
    </source>
</evidence>
<evidence type="ECO:0008006" key="5">
    <source>
        <dbReference type="Google" id="ProtNLM"/>
    </source>
</evidence>
<keyword evidence="4" id="KW-1185">Reference proteome</keyword>
<dbReference type="STRING" id="1670800.BSQ44_03620"/>